<accession>A0ABR7RAE5</accession>
<reference evidence="2 3" key="1">
    <citation type="journal article" date="2009" name="Int. J. Syst. Evol. Microbiol.">
        <title>Transfer of Teichococcus ludipueritiae and Muricoccus roseus to the genus Roseomonas, as Roseomonas ludipueritiae comb. nov. and Roseomonas rosea comb. nov., respectively, and emended description of the genus Roseomonas.</title>
        <authorList>
            <person name="Sanchez-Porro C."/>
            <person name="Gallego V."/>
            <person name="Busse H.J."/>
            <person name="Kampfer P."/>
            <person name="Ventosa A."/>
        </authorList>
    </citation>
    <scope>NUCLEOTIDE SEQUENCE [LARGE SCALE GENOMIC DNA]</scope>
    <source>
        <strain evidence="2 3">DSM 14915</strain>
    </source>
</reference>
<keyword evidence="1" id="KW-0472">Membrane</keyword>
<dbReference type="Proteomes" id="UP000603940">
    <property type="component" value="Unassembled WGS sequence"/>
</dbReference>
<keyword evidence="1" id="KW-1133">Transmembrane helix</keyword>
<keyword evidence="1" id="KW-0812">Transmembrane</keyword>
<dbReference type="EMBL" id="JACTUZ010000074">
    <property type="protein sequence ID" value="MBC9178380.1"/>
    <property type="molecule type" value="Genomic_DNA"/>
</dbReference>
<evidence type="ECO:0000256" key="1">
    <source>
        <dbReference type="SAM" id="Phobius"/>
    </source>
</evidence>
<feature type="transmembrane region" description="Helical" evidence="1">
    <location>
        <begin position="60"/>
        <end position="82"/>
    </location>
</feature>
<evidence type="ECO:0000313" key="3">
    <source>
        <dbReference type="Proteomes" id="UP000603940"/>
    </source>
</evidence>
<feature type="transmembrane region" description="Helical" evidence="1">
    <location>
        <begin position="29"/>
        <end position="54"/>
    </location>
</feature>
<gene>
    <name evidence="2" type="ORF">IBL25_15650</name>
</gene>
<sequence length="132" mass="14681">MRSLRLLNVAWEAERTRLGLRVQREVRRVILLLAAAVMAGAAFAMLHLVAWIAIGDALSPLWKAIVIFAADIVLALVLAMVAMRNPPSTAELEAASIRRTALHEARNGIGVSLLPLAFTFLRSRRAKRRERY</sequence>
<dbReference type="RefSeq" id="WP_187779477.1">
    <property type="nucleotide sequence ID" value="NZ_JACTUZ010000074.1"/>
</dbReference>
<evidence type="ECO:0008006" key="4">
    <source>
        <dbReference type="Google" id="ProtNLM"/>
    </source>
</evidence>
<comment type="caution">
    <text evidence="2">The sequence shown here is derived from an EMBL/GenBank/DDBJ whole genome shotgun (WGS) entry which is preliminary data.</text>
</comment>
<proteinExistence type="predicted"/>
<organism evidence="2 3">
    <name type="scientific">Pseudoroseomonas ludipueritiae</name>
    <dbReference type="NCBI Taxonomy" id="198093"/>
    <lineage>
        <taxon>Bacteria</taxon>
        <taxon>Pseudomonadati</taxon>
        <taxon>Pseudomonadota</taxon>
        <taxon>Alphaproteobacteria</taxon>
        <taxon>Acetobacterales</taxon>
        <taxon>Acetobacteraceae</taxon>
        <taxon>Pseudoroseomonas</taxon>
    </lineage>
</organism>
<name>A0ABR7RAE5_9PROT</name>
<keyword evidence="3" id="KW-1185">Reference proteome</keyword>
<protein>
    <recommendedName>
        <fullName evidence="4">Holin-X, holin superfamily III</fullName>
    </recommendedName>
</protein>
<evidence type="ECO:0000313" key="2">
    <source>
        <dbReference type="EMBL" id="MBC9178380.1"/>
    </source>
</evidence>